<dbReference type="Pfam" id="PF00278">
    <property type="entry name" value="Orn_DAP_Arg_deC"/>
    <property type="match status" value="1"/>
</dbReference>
<dbReference type="Gene3D" id="2.40.37.10">
    <property type="entry name" value="Lyase, Ornithine Decarboxylase, Chain A, domain 1"/>
    <property type="match status" value="1"/>
</dbReference>
<evidence type="ECO:0000256" key="3">
    <source>
        <dbReference type="RuleBase" id="RU003737"/>
    </source>
</evidence>
<comment type="similarity">
    <text evidence="3">Belongs to the Orn/Lys/Arg decarboxylase class-II family.</text>
</comment>
<gene>
    <name evidence="6" type="ORF">EZH24_04160</name>
</gene>
<dbReference type="InterPro" id="IPR022644">
    <property type="entry name" value="De-COase2_N"/>
</dbReference>
<dbReference type="InterPro" id="IPR002433">
    <property type="entry name" value="Orn_de-COase"/>
</dbReference>
<evidence type="ECO:0000256" key="1">
    <source>
        <dbReference type="ARBA" id="ARBA00001933"/>
    </source>
</evidence>
<sequence length="391" mass="44257">MITKEIIEYLSCSADCFYIYDEEIIISQIEKLKLNFHNIKFLYSIKANPNLDVLKCMFLNGFGADAASLGEVMLAKQSGLKTEDIYFSAPGKTPNDIINSINNSVIIADSFSEIENINKIAFDMNINVEIGIRINPNFTFLDDNGLPSKFGIDEEQIFQSKSRLKNYSNIKIVGIHTHLKSQELNHNSIFNYYQKMFELAIKFQNEFNIALSFLNLGSGLGIQYSKDEPCLNVEELAHKTNIILNNFKMKYPKTKIIIETGRFVIGNAGYFVTKVLDKKVSRGKTFIILKDTLNSFMRSVLTQIIDKPIEPLFTCKNSFQILTFNNNSEFECVTLTGNICSQADIIANDIKLQKLDIGDFIALTNAGSYALTLSPINFSSKEKPKEFFISK</sequence>
<dbReference type="EMBL" id="SJDU01000071">
    <property type="protein sequence ID" value="TKZ35646.1"/>
    <property type="molecule type" value="Genomic_DNA"/>
</dbReference>
<dbReference type="SUPFAM" id="SSF51419">
    <property type="entry name" value="PLP-binding barrel"/>
    <property type="match status" value="1"/>
</dbReference>
<dbReference type="InterPro" id="IPR000183">
    <property type="entry name" value="Orn/DAP/Arg_de-COase"/>
</dbReference>
<dbReference type="RefSeq" id="WP_137997867.1">
    <property type="nucleotide sequence ID" value="NZ_SJDU01000071.1"/>
</dbReference>
<dbReference type="SUPFAM" id="SSF50621">
    <property type="entry name" value="Alanine racemase C-terminal domain-like"/>
    <property type="match status" value="1"/>
</dbReference>
<evidence type="ECO:0000259" key="4">
    <source>
        <dbReference type="Pfam" id="PF00278"/>
    </source>
</evidence>
<keyword evidence="7" id="KW-1185">Reference proteome</keyword>
<keyword evidence="2" id="KW-0663">Pyridoxal phosphate</keyword>
<dbReference type="PRINTS" id="PR01179">
    <property type="entry name" value="ODADCRBXLASE"/>
</dbReference>
<dbReference type="Gene3D" id="3.20.20.10">
    <property type="entry name" value="Alanine racemase"/>
    <property type="match status" value="1"/>
</dbReference>
<evidence type="ECO:0000313" key="6">
    <source>
        <dbReference type="EMBL" id="TKZ35646.1"/>
    </source>
</evidence>
<organism evidence="6 7">
    <name type="scientific">Brachyspira catarrhinii</name>
    <dbReference type="NCBI Taxonomy" id="2528966"/>
    <lineage>
        <taxon>Bacteria</taxon>
        <taxon>Pseudomonadati</taxon>
        <taxon>Spirochaetota</taxon>
        <taxon>Spirochaetia</taxon>
        <taxon>Brachyspirales</taxon>
        <taxon>Brachyspiraceae</taxon>
        <taxon>Brachyspira</taxon>
    </lineage>
</organism>
<name>A0ABY2TRZ0_9SPIR</name>
<dbReference type="Proteomes" id="UP000310168">
    <property type="component" value="Unassembled WGS sequence"/>
</dbReference>
<evidence type="ECO:0000313" key="7">
    <source>
        <dbReference type="Proteomes" id="UP000310168"/>
    </source>
</evidence>
<dbReference type="InterPro" id="IPR029066">
    <property type="entry name" value="PLP-binding_barrel"/>
</dbReference>
<dbReference type="PANTHER" id="PTHR43727">
    <property type="entry name" value="DIAMINOPIMELATE DECARBOXYLASE"/>
    <property type="match status" value="1"/>
</dbReference>
<dbReference type="InterPro" id="IPR009006">
    <property type="entry name" value="Ala_racemase/Decarboxylase_C"/>
</dbReference>
<feature type="domain" description="Orn/DAP/Arg decarboxylase 2 C-terminal" evidence="4">
    <location>
        <begin position="17"/>
        <end position="367"/>
    </location>
</feature>
<proteinExistence type="inferred from homology"/>
<dbReference type="InterPro" id="IPR022643">
    <property type="entry name" value="De-COase2_C"/>
</dbReference>
<accession>A0ABY2TRZ0</accession>
<dbReference type="Pfam" id="PF02784">
    <property type="entry name" value="Orn_Arg_deC_N"/>
    <property type="match status" value="1"/>
</dbReference>
<evidence type="ECO:0000259" key="5">
    <source>
        <dbReference type="Pfam" id="PF02784"/>
    </source>
</evidence>
<feature type="domain" description="Orn/DAP/Arg decarboxylase 2 N-terminal" evidence="5">
    <location>
        <begin position="25"/>
        <end position="265"/>
    </location>
</feature>
<reference evidence="6 7" key="1">
    <citation type="journal article" date="2019" name="Anaerobe">
        <title>Brachyspira catarrhinii sp. nov., an anaerobic intestinal spirochaete isolated from vervet monkeys may have been misidentified as Brachyspira aalborgi in previous studies.</title>
        <authorList>
            <person name="Phillips N.D."/>
            <person name="La T."/>
            <person name="Hampson D.J."/>
        </authorList>
    </citation>
    <scope>NUCLEOTIDE SEQUENCE [LARGE SCALE GENOMIC DNA]</scope>
    <source>
        <strain evidence="6 7">Z12</strain>
    </source>
</reference>
<dbReference type="PRINTS" id="PR01182">
    <property type="entry name" value="ORNDCRBXLASE"/>
</dbReference>
<evidence type="ECO:0000256" key="2">
    <source>
        <dbReference type="ARBA" id="ARBA00022898"/>
    </source>
</evidence>
<protein>
    <submittedName>
        <fullName evidence="6">Diaminopimelate decarboxylase</fullName>
    </submittedName>
</protein>
<comment type="cofactor">
    <cofactor evidence="1">
        <name>pyridoxal 5'-phosphate</name>
        <dbReference type="ChEBI" id="CHEBI:597326"/>
    </cofactor>
</comment>
<dbReference type="PANTHER" id="PTHR43727:SF2">
    <property type="entry name" value="GROUP IV DECARBOXYLASE"/>
    <property type="match status" value="1"/>
</dbReference>
<comment type="caution">
    <text evidence="6">The sequence shown here is derived from an EMBL/GenBank/DDBJ whole genome shotgun (WGS) entry which is preliminary data.</text>
</comment>